<keyword evidence="4 5" id="KW-0472">Membrane</keyword>
<dbReference type="GO" id="GO:0004930">
    <property type="term" value="F:G protein-coupled receptor activity"/>
    <property type="evidence" value="ECO:0007669"/>
    <property type="project" value="InterPro"/>
</dbReference>
<dbReference type="InterPro" id="IPR017452">
    <property type="entry name" value="GPCR_Rhodpsn_7TM"/>
</dbReference>
<keyword evidence="2 5" id="KW-0812">Transmembrane</keyword>
<feature type="transmembrane region" description="Helical" evidence="5">
    <location>
        <begin position="81"/>
        <end position="107"/>
    </location>
</feature>
<evidence type="ECO:0000256" key="1">
    <source>
        <dbReference type="ARBA" id="ARBA00004370"/>
    </source>
</evidence>
<comment type="subcellular location">
    <subcellularLocation>
        <location evidence="1">Membrane</location>
    </subcellularLocation>
</comment>
<feature type="transmembrane region" description="Helical" evidence="5">
    <location>
        <begin position="220"/>
        <end position="247"/>
    </location>
</feature>
<comment type="caution">
    <text evidence="7">The sequence shown here is derived from an EMBL/GenBank/DDBJ whole genome shotgun (WGS) entry which is preliminary data.</text>
</comment>
<dbReference type="Gene3D" id="1.20.1070.10">
    <property type="entry name" value="Rhodopsin 7-helix transmembrane proteins"/>
    <property type="match status" value="1"/>
</dbReference>
<dbReference type="Pfam" id="PF00001">
    <property type="entry name" value="7tm_1"/>
    <property type="match status" value="1"/>
</dbReference>
<keyword evidence="3 5" id="KW-1133">Transmembrane helix</keyword>
<feature type="transmembrane region" description="Helical" evidence="5">
    <location>
        <begin position="326"/>
        <end position="344"/>
    </location>
</feature>
<evidence type="ECO:0000313" key="7">
    <source>
        <dbReference type="EMBL" id="KAK2164285.1"/>
    </source>
</evidence>
<evidence type="ECO:0000313" key="8">
    <source>
        <dbReference type="Proteomes" id="UP001208570"/>
    </source>
</evidence>
<feature type="transmembrane region" description="Helical" evidence="5">
    <location>
        <begin position="127"/>
        <end position="148"/>
    </location>
</feature>
<feature type="transmembrane region" description="Helical" evidence="5">
    <location>
        <begin position="169"/>
        <end position="191"/>
    </location>
</feature>
<evidence type="ECO:0000256" key="5">
    <source>
        <dbReference type="SAM" id="Phobius"/>
    </source>
</evidence>
<organism evidence="7 8">
    <name type="scientific">Paralvinella palmiformis</name>
    <dbReference type="NCBI Taxonomy" id="53620"/>
    <lineage>
        <taxon>Eukaryota</taxon>
        <taxon>Metazoa</taxon>
        <taxon>Spiralia</taxon>
        <taxon>Lophotrochozoa</taxon>
        <taxon>Annelida</taxon>
        <taxon>Polychaeta</taxon>
        <taxon>Sedentaria</taxon>
        <taxon>Canalipalpata</taxon>
        <taxon>Terebellida</taxon>
        <taxon>Terebelliformia</taxon>
        <taxon>Alvinellidae</taxon>
        <taxon>Paralvinella</taxon>
    </lineage>
</organism>
<dbReference type="Proteomes" id="UP001208570">
    <property type="component" value="Unassembled WGS sequence"/>
</dbReference>
<keyword evidence="8" id="KW-1185">Reference proteome</keyword>
<feature type="transmembrane region" description="Helical" evidence="5">
    <location>
        <begin position="49"/>
        <end position="69"/>
    </location>
</feature>
<accession>A0AAD9K4M7</accession>
<proteinExistence type="predicted"/>
<reference evidence="7" key="1">
    <citation type="journal article" date="2023" name="Mol. Biol. Evol.">
        <title>Third-Generation Sequencing Reveals the Adaptive Role of the Epigenome in Three Deep-Sea Polychaetes.</title>
        <authorList>
            <person name="Perez M."/>
            <person name="Aroh O."/>
            <person name="Sun Y."/>
            <person name="Lan Y."/>
            <person name="Juniper S.K."/>
            <person name="Young C.R."/>
            <person name="Angers B."/>
            <person name="Qian P.Y."/>
        </authorList>
    </citation>
    <scope>NUCLEOTIDE SEQUENCE</scope>
    <source>
        <strain evidence="7">P08H-3</strain>
    </source>
</reference>
<feature type="transmembrane region" description="Helical" evidence="5">
    <location>
        <begin position="282"/>
        <end position="306"/>
    </location>
</feature>
<sequence>MEERNTASPPGGYNASTTIIVALTTAAEALVNQTTSGPAIEFVWWAEAVIQPTMLSVGVLTNILSIVVLSKVKMNYIFRTCLLALATSDLLTCVTGFAAMVMEVAMFGGEMPFGRWHPRAVATFALYYTYMMFICTSATVVILIALIRNFFIISPMRARGYFTARNTRLVCLIVYLIVFLIFLPTGLNVVYQSCFNETEARICRIAFAKIPNLKQISSRYLFAISALFGPVVIVIYTVCFISIRITVGRSVDALSSMTSKNKDGRRDSARMRGKATSRVTRTLLLILILDVICTLPSVIQAVGLLIAPNATVFDKTDRNYDVFDVIAEIFLNFRPTYNFWLYVFHHPEFRARMRVICFRAVEARPRGYGYEISTSSSLEYKTEVTYVKRRKSDNGMSSIAIVTSFNK</sequence>
<evidence type="ECO:0000256" key="2">
    <source>
        <dbReference type="ARBA" id="ARBA00022692"/>
    </source>
</evidence>
<dbReference type="PANTHER" id="PTHR46641">
    <property type="entry name" value="FMRFAMIDE RECEPTOR-RELATED"/>
    <property type="match status" value="1"/>
</dbReference>
<dbReference type="GO" id="GO:0016020">
    <property type="term" value="C:membrane"/>
    <property type="evidence" value="ECO:0007669"/>
    <property type="project" value="UniProtKB-SubCell"/>
</dbReference>
<evidence type="ECO:0000256" key="3">
    <source>
        <dbReference type="ARBA" id="ARBA00022989"/>
    </source>
</evidence>
<name>A0AAD9K4M7_9ANNE</name>
<dbReference type="SUPFAM" id="SSF81321">
    <property type="entry name" value="Family A G protein-coupled receptor-like"/>
    <property type="match status" value="1"/>
</dbReference>
<protein>
    <recommendedName>
        <fullName evidence="6">G-protein coupled receptors family 1 profile domain-containing protein</fullName>
    </recommendedName>
</protein>
<dbReference type="InterPro" id="IPR000276">
    <property type="entry name" value="GPCR_Rhodpsn"/>
</dbReference>
<gene>
    <name evidence="7" type="ORF">LSH36_66g01034</name>
</gene>
<dbReference type="PANTHER" id="PTHR46641:SF2">
    <property type="entry name" value="FMRFAMIDE RECEPTOR"/>
    <property type="match status" value="1"/>
</dbReference>
<dbReference type="InterPro" id="IPR052954">
    <property type="entry name" value="GPCR-Ligand_Int"/>
</dbReference>
<evidence type="ECO:0000259" key="6">
    <source>
        <dbReference type="PROSITE" id="PS50262"/>
    </source>
</evidence>
<evidence type="ECO:0000256" key="4">
    <source>
        <dbReference type="ARBA" id="ARBA00023136"/>
    </source>
</evidence>
<dbReference type="EMBL" id="JAODUP010000066">
    <property type="protein sequence ID" value="KAK2164285.1"/>
    <property type="molecule type" value="Genomic_DNA"/>
</dbReference>
<dbReference type="PROSITE" id="PS50262">
    <property type="entry name" value="G_PROTEIN_RECEP_F1_2"/>
    <property type="match status" value="1"/>
</dbReference>
<feature type="domain" description="G-protein coupled receptors family 1 profile" evidence="6">
    <location>
        <begin position="61"/>
        <end position="342"/>
    </location>
</feature>
<dbReference type="AlphaFoldDB" id="A0AAD9K4M7"/>